<proteinExistence type="predicted"/>
<feature type="compositionally biased region" description="Low complexity" evidence="1">
    <location>
        <begin position="285"/>
        <end position="295"/>
    </location>
</feature>
<dbReference type="EMBL" id="AM180252">
    <property type="protein sequence ID" value="CAJ55220.1"/>
    <property type="molecule type" value="Genomic_DNA"/>
</dbReference>
<dbReference type="Pfam" id="PF01052">
    <property type="entry name" value="FliMN_C"/>
    <property type="match status" value="1"/>
</dbReference>
<dbReference type="STRING" id="363253.LI1166"/>
<evidence type="ECO:0000256" key="1">
    <source>
        <dbReference type="SAM" id="MobiDB-lite"/>
    </source>
</evidence>
<accession>Q1MP57</accession>
<dbReference type="OrthoDB" id="8903804at2"/>
<gene>
    <name evidence="3" type="ordered locus">LI1166</name>
</gene>
<dbReference type="HOGENOM" id="CLU_044319_0_0_7"/>
<name>Q1MP57_LAWIP</name>
<feature type="compositionally biased region" description="Polar residues" evidence="1">
    <location>
        <begin position="270"/>
        <end position="283"/>
    </location>
</feature>
<dbReference type="Proteomes" id="UP000002430">
    <property type="component" value="Chromosome"/>
</dbReference>
<keyword evidence="4" id="KW-1185">Reference proteome</keyword>
<dbReference type="Gene3D" id="2.30.330.10">
    <property type="entry name" value="SpoA-like"/>
    <property type="match status" value="1"/>
</dbReference>
<dbReference type="SUPFAM" id="SSF101801">
    <property type="entry name" value="Surface presentation of antigens (SPOA)"/>
    <property type="match status" value="1"/>
</dbReference>
<dbReference type="GO" id="GO:0030254">
    <property type="term" value="P:protein secretion by the type III secretion system"/>
    <property type="evidence" value="ECO:0007669"/>
    <property type="project" value="InterPro"/>
</dbReference>
<feature type="region of interest" description="Disordered" evidence="1">
    <location>
        <begin position="256"/>
        <end position="296"/>
    </location>
</feature>
<evidence type="ECO:0000313" key="4">
    <source>
        <dbReference type="Proteomes" id="UP000002430"/>
    </source>
</evidence>
<dbReference type="AlphaFoldDB" id="Q1MP57"/>
<dbReference type="InterPro" id="IPR036429">
    <property type="entry name" value="SpoA-like_sf"/>
</dbReference>
<dbReference type="eggNOG" id="COG1886">
    <property type="taxonomic scope" value="Bacteria"/>
</dbReference>
<dbReference type="RefSeq" id="WP_011527244.1">
    <property type="nucleotide sequence ID" value="NC_008011.1"/>
</dbReference>
<protein>
    <submittedName>
        <fullName evidence="3">Translocation protein in type III secretion</fullName>
    </submittedName>
</protein>
<dbReference type="KEGG" id="lip:LI1166"/>
<sequence>MVQTTQKLFEPANLLPLSAQVYNTASMCIRPWQFMLQDQLCTLDLLFLHDPFSSVYTIVIHCGEGRWVIEFGKVPPLSLYPSFKDKPEVLCVPEEVKLAVFELLISPFLHQFENMMGTPVELVSSTLSPPSRDNFSVACSIPLVLHVEGNENEIPFLVKIEKENDAILLLSQLQEFPLAYSDVGPLSISVGIEVGYTQLSTQQLQQIEKDDILIPDQFFIQEKKIQLRFSRFLANCTIQGGMATIMDVNDVGYPEDQGNGGEQFVENHTEAPNSHGQQRTARANSGRQSGQQSSGIDVSGLDLPVVFELERQFMTVQNIGLLAPGYTFALSVDVQAPVTLRVNGKAIGVGRLVDLNGSLGVQVVQVML</sequence>
<dbReference type="InterPro" id="IPR001543">
    <property type="entry name" value="FliN-like_C"/>
</dbReference>
<dbReference type="InterPro" id="IPR013385">
    <property type="entry name" value="T3SS_SpaO/YscQ/SpaO"/>
</dbReference>
<feature type="domain" description="Flagellar motor switch protein FliN-like C-terminal" evidence="2">
    <location>
        <begin position="298"/>
        <end position="366"/>
    </location>
</feature>
<evidence type="ECO:0000259" key="2">
    <source>
        <dbReference type="Pfam" id="PF01052"/>
    </source>
</evidence>
<evidence type="ECO:0000313" key="3">
    <source>
        <dbReference type="EMBL" id="CAJ55220.1"/>
    </source>
</evidence>
<reference evidence="3 4" key="1">
    <citation type="submission" date="2005-11" db="EMBL/GenBank/DDBJ databases">
        <title>The complete genome sequence of Lawsonia intracellularis: the causative agent of proliferative enteropathy.</title>
        <authorList>
            <person name="Kaur K."/>
            <person name="Zhang Q."/>
            <person name="Beckler D."/>
            <person name="Munir S."/>
            <person name="Li L."/>
            <person name="Kinsley K."/>
            <person name="Herron L."/>
            <person name="Peterson A."/>
            <person name="May B."/>
            <person name="Singh S."/>
            <person name="Gebhart C."/>
            <person name="Kapur V."/>
        </authorList>
    </citation>
    <scope>NUCLEOTIDE SEQUENCE [LARGE SCALE GENOMIC DNA]</scope>
    <source>
        <strain evidence="3 4">PHE/MN1-00</strain>
    </source>
</reference>
<organism evidence="3 4">
    <name type="scientific">Lawsonia intracellularis (strain PHE/MN1-00)</name>
    <dbReference type="NCBI Taxonomy" id="363253"/>
    <lineage>
        <taxon>Bacteria</taxon>
        <taxon>Pseudomonadati</taxon>
        <taxon>Thermodesulfobacteriota</taxon>
        <taxon>Desulfovibrionia</taxon>
        <taxon>Desulfovibrionales</taxon>
        <taxon>Desulfovibrionaceae</taxon>
        <taxon>Lawsonia</taxon>
    </lineage>
</organism>
<dbReference type="NCBIfam" id="TIGR02551">
    <property type="entry name" value="SpaO_YscQ"/>
    <property type="match status" value="1"/>
</dbReference>
<dbReference type="SMR" id="Q1MP57"/>